<dbReference type="STRING" id="595528.A0A0D2WUK6"/>
<dbReference type="GO" id="GO:0005975">
    <property type="term" value="P:carbohydrate metabolic process"/>
    <property type="evidence" value="ECO:0007669"/>
    <property type="project" value="InterPro"/>
</dbReference>
<dbReference type="eggNOG" id="KOG2366">
    <property type="taxonomic scope" value="Eukaryota"/>
</dbReference>
<dbReference type="SUPFAM" id="SSF51011">
    <property type="entry name" value="Glycosyl hydrolase domain"/>
    <property type="match status" value="1"/>
</dbReference>
<evidence type="ECO:0000256" key="6">
    <source>
        <dbReference type="ARBA" id="ARBA00023295"/>
    </source>
</evidence>
<keyword evidence="5 7" id="KW-0378">Hydrolase</keyword>
<evidence type="ECO:0000313" key="10">
    <source>
        <dbReference type="EMBL" id="KJE96390.1"/>
    </source>
</evidence>
<keyword evidence="4 8" id="KW-0732">Signal</keyword>
<dbReference type="PRINTS" id="PR00740">
    <property type="entry name" value="GLHYDRLASE27"/>
</dbReference>
<dbReference type="Gene3D" id="3.20.20.70">
    <property type="entry name" value="Aldolase class I"/>
    <property type="match status" value="1"/>
</dbReference>
<dbReference type="PROSITE" id="PS00512">
    <property type="entry name" value="ALPHA_GALACTOSIDASE"/>
    <property type="match status" value="1"/>
</dbReference>
<dbReference type="InterPro" id="IPR017853">
    <property type="entry name" value="GH"/>
</dbReference>
<dbReference type="OrthoDB" id="5795902at2759"/>
<dbReference type="EMBL" id="KE346371">
    <property type="protein sequence ID" value="KJE96390.1"/>
    <property type="molecule type" value="Genomic_DNA"/>
</dbReference>
<comment type="similarity">
    <text evidence="2 7">Belongs to the glycosyl hydrolase 27 family.</text>
</comment>
<dbReference type="PANTHER" id="PTHR11452">
    <property type="entry name" value="ALPHA-GALACTOSIDASE/ALPHA-N-ACETYLGALACTOSAMINIDASE"/>
    <property type="match status" value="1"/>
</dbReference>
<gene>
    <name evidence="10" type="ORF">CAOG_006723</name>
</gene>
<dbReference type="Gene3D" id="2.60.40.1180">
    <property type="entry name" value="Golgi alpha-mannosidase II"/>
    <property type="match status" value="1"/>
</dbReference>
<dbReference type="GO" id="GO:0004557">
    <property type="term" value="F:alpha-galactosidase activity"/>
    <property type="evidence" value="ECO:0007669"/>
    <property type="project" value="UniProtKB-EC"/>
</dbReference>
<dbReference type="Pfam" id="PF16499">
    <property type="entry name" value="Melibiase_2"/>
    <property type="match status" value="1"/>
</dbReference>
<dbReference type="InterPro" id="IPR013780">
    <property type="entry name" value="Glyco_hydro_b"/>
</dbReference>
<evidence type="ECO:0000256" key="3">
    <source>
        <dbReference type="ARBA" id="ARBA00012755"/>
    </source>
</evidence>
<dbReference type="CDD" id="cd14792">
    <property type="entry name" value="GH27"/>
    <property type="match status" value="1"/>
</dbReference>
<dbReference type="PANTHER" id="PTHR11452:SF75">
    <property type="entry name" value="ALPHA-GALACTOSIDASE MEL1"/>
    <property type="match status" value="1"/>
</dbReference>
<dbReference type="EC" id="3.2.1.22" evidence="3 7"/>
<reference evidence="11" key="1">
    <citation type="submission" date="2011-02" db="EMBL/GenBank/DDBJ databases">
        <title>The Genome Sequence of Capsaspora owczarzaki ATCC 30864.</title>
        <authorList>
            <person name="Russ C."/>
            <person name="Cuomo C."/>
            <person name="Burger G."/>
            <person name="Gray M.W."/>
            <person name="Holland P.W.H."/>
            <person name="King N."/>
            <person name="Lang F.B.F."/>
            <person name="Roger A.J."/>
            <person name="Ruiz-Trillo I."/>
            <person name="Young S.K."/>
            <person name="Zeng Q."/>
            <person name="Gargeya S."/>
            <person name="Alvarado L."/>
            <person name="Berlin A."/>
            <person name="Chapman S.B."/>
            <person name="Chen Z."/>
            <person name="Freedman E."/>
            <person name="Gellesch M."/>
            <person name="Goldberg J."/>
            <person name="Griggs A."/>
            <person name="Gujja S."/>
            <person name="Heilman E."/>
            <person name="Heiman D."/>
            <person name="Howarth C."/>
            <person name="Mehta T."/>
            <person name="Neiman D."/>
            <person name="Pearson M."/>
            <person name="Roberts A."/>
            <person name="Saif S."/>
            <person name="Shea T."/>
            <person name="Shenoy N."/>
            <person name="Sisk P."/>
            <person name="Stolte C."/>
            <person name="Sykes S."/>
            <person name="White J."/>
            <person name="Yandava C."/>
            <person name="Haas B."/>
            <person name="Nusbaum C."/>
            <person name="Birren B."/>
        </authorList>
    </citation>
    <scope>NUCLEOTIDE SEQUENCE</scope>
    <source>
        <strain evidence="11">ATCC 30864</strain>
    </source>
</reference>
<dbReference type="InterPro" id="IPR002241">
    <property type="entry name" value="Glyco_hydro_27"/>
</dbReference>
<evidence type="ECO:0000256" key="5">
    <source>
        <dbReference type="ARBA" id="ARBA00022801"/>
    </source>
</evidence>
<evidence type="ECO:0000256" key="2">
    <source>
        <dbReference type="ARBA" id="ARBA00009743"/>
    </source>
</evidence>
<dbReference type="InterPro" id="IPR000111">
    <property type="entry name" value="Glyco_hydro_27/36_CS"/>
</dbReference>
<feature type="chain" id="PRO_5002254805" description="Alpha-galactosidase" evidence="8">
    <location>
        <begin position="25"/>
        <end position="393"/>
    </location>
</feature>
<evidence type="ECO:0000256" key="8">
    <source>
        <dbReference type="SAM" id="SignalP"/>
    </source>
</evidence>
<dbReference type="InterPro" id="IPR041233">
    <property type="entry name" value="Melibiase_C"/>
</dbReference>
<feature type="signal peptide" evidence="8">
    <location>
        <begin position="1"/>
        <end position="24"/>
    </location>
</feature>
<evidence type="ECO:0000259" key="9">
    <source>
        <dbReference type="Pfam" id="PF17801"/>
    </source>
</evidence>
<dbReference type="Pfam" id="PF17801">
    <property type="entry name" value="Melibiase_C"/>
    <property type="match status" value="1"/>
</dbReference>
<evidence type="ECO:0000256" key="4">
    <source>
        <dbReference type="ARBA" id="ARBA00022729"/>
    </source>
</evidence>
<accession>A0A0D2WUK6</accession>
<sequence length="393" mass="43517">MLPLFASLLLVATALSASSPPALALDNGACTDDYCGLFDFCYEEEIMQMADAMASVSSGMQDLGYQYINLDDCWGGPRSANGTLTADTSRFPSGSLAKVTSYVHSLGLKMGLYLCAGNETCKYKRPGSWGYFDQDAQTVADWGIDFVKLDWCNHPNLPPPTVYGMMRDSLNKTGRPIVFSACEWGEDEPWTWGMETANMWRVHKDHLPLWGSEQGTANIIQSMAHLSKYAGPGGWNDPDFLMTMLPPLTERESRTEFAFWALFAAPLIVATDIRNMTDVKQSILLNPEVIAINQDAFAIAGDIALNNTDGTQVWTKPLSPSVDNRYAVILYNSNDVGDKNITIPWSILNWGNNAQAEVRDLWARERIGYIKANYTAINVPPRGHMLISITILQ</sequence>
<dbReference type="InParanoid" id="A0A0D2WUK6"/>
<dbReference type="AlphaFoldDB" id="A0A0D2WUK6"/>
<evidence type="ECO:0000256" key="7">
    <source>
        <dbReference type="RuleBase" id="RU361168"/>
    </source>
</evidence>
<proteinExistence type="inferred from homology"/>
<evidence type="ECO:0000256" key="1">
    <source>
        <dbReference type="ARBA" id="ARBA00001255"/>
    </source>
</evidence>
<dbReference type="FunFam" id="3.20.20.70:FF:000197">
    <property type="entry name" value="Alpha-galactosidase"/>
    <property type="match status" value="1"/>
</dbReference>
<comment type="catalytic activity">
    <reaction evidence="1 7">
        <text>Hydrolysis of terminal, non-reducing alpha-D-galactose residues in alpha-D-galactosides, including galactose oligosaccharides, galactomannans and galactolipids.</text>
        <dbReference type="EC" id="3.2.1.22"/>
    </reaction>
</comment>
<keyword evidence="6 7" id="KW-0326">Glycosidase</keyword>
<keyword evidence="7" id="KW-1015">Disulfide bond</keyword>
<name>A0A0D2WUK6_CAPO3</name>
<protein>
    <recommendedName>
        <fullName evidence="3 7">Alpha-galactosidase</fullName>
        <ecNumber evidence="3 7">3.2.1.22</ecNumber>
    </recommendedName>
    <alternativeName>
        <fullName evidence="7">Melibiase</fullName>
    </alternativeName>
</protein>
<dbReference type="InterPro" id="IPR013785">
    <property type="entry name" value="Aldolase_TIM"/>
</dbReference>
<dbReference type="SUPFAM" id="SSF51445">
    <property type="entry name" value="(Trans)glycosidases"/>
    <property type="match status" value="1"/>
</dbReference>
<dbReference type="PhylomeDB" id="A0A0D2WUK6"/>
<evidence type="ECO:0000313" key="11">
    <source>
        <dbReference type="Proteomes" id="UP000008743"/>
    </source>
</evidence>
<organism evidence="10 11">
    <name type="scientific">Capsaspora owczarzaki (strain ATCC 30864)</name>
    <dbReference type="NCBI Taxonomy" id="595528"/>
    <lineage>
        <taxon>Eukaryota</taxon>
        <taxon>Filasterea</taxon>
        <taxon>Capsaspora</taxon>
    </lineage>
</organism>
<keyword evidence="11" id="KW-1185">Reference proteome</keyword>
<dbReference type="Proteomes" id="UP000008743">
    <property type="component" value="Unassembled WGS sequence"/>
</dbReference>
<feature type="domain" description="Alpha galactosidase C-terminal" evidence="9">
    <location>
        <begin position="309"/>
        <end position="387"/>
    </location>
</feature>